<name>A0ABZ2SN85_9ENTE</name>
<dbReference type="InterPro" id="IPR018757">
    <property type="entry name" value="DUF2316"/>
</dbReference>
<dbReference type="EMBL" id="CP147251">
    <property type="protein sequence ID" value="WYJ75684.1"/>
    <property type="molecule type" value="Genomic_DNA"/>
</dbReference>
<evidence type="ECO:0000313" key="2">
    <source>
        <dbReference type="Proteomes" id="UP000664701"/>
    </source>
</evidence>
<accession>A0ABZ2SN85</accession>
<dbReference type="Pfam" id="PF10078">
    <property type="entry name" value="DUF2316"/>
    <property type="match status" value="1"/>
</dbReference>
<proteinExistence type="predicted"/>
<evidence type="ECO:0008006" key="3">
    <source>
        <dbReference type="Google" id="ProtNLM"/>
    </source>
</evidence>
<organism evidence="1 2">
    <name type="scientific">Candidatus Enterococcus lowellii</name>
    <dbReference type="NCBI Taxonomy" id="2230877"/>
    <lineage>
        <taxon>Bacteria</taxon>
        <taxon>Bacillati</taxon>
        <taxon>Bacillota</taxon>
        <taxon>Bacilli</taxon>
        <taxon>Lactobacillales</taxon>
        <taxon>Enterococcaceae</taxon>
        <taxon>Enterococcus</taxon>
    </lineage>
</organism>
<evidence type="ECO:0000313" key="1">
    <source>
        <dbReference type="EMBL" id="WYJ75684.1"/>
    </source>
</evidence>
<reference evidence="1 2" key="1">
    <citation type="submission" date="2024-03" db="EMBL/GenBank/DDBJ databases">
        <title>The Genome Sequence of Enterococcus sp. DIV2402.</title>
        <authorList>
            <consortium name="The Broad Institute Genomics Platform"/>
            <consortium name="The Broad Institute Microbial Omics Core"/>
            <consortium name="The Broad Institute Genomic Center for Infectious Diseases"/>
            <person name="Earl A."/>
            <person name="Manson A."/>
            <person name="Gilmore M."/>
            <person name="Schwartman J."/>
            <person name="Shea T."/>
            <person name="Abouelleil A."/>
            <person name="Cao P."/>
            <person name="Chapman S."/>
            <person name="Cusick C."/>
            <person name="Young S."/>
            <person name="Neafsey D."/>
            <person name="Nusbaum C."/>
            <person name="Birren B."/>
        </authorList>
    </citation>
    <scope>NUCLEOTIDE SEQUENCE [LARGE SCALE GENOMIC DNA]</scope>
    <source>
        <strain evidence="1 2">DIV2402</strain>
    </source>
</reference>
<protein>
    <recommendedName>
        <fullName evidence="3">DUF2316 family protein</fullName>
    </recommendedName>
</protein>
<gene>
    <name evidence="1" type="ORF">DOK78_000260</name>
</gene>
<sequence length="91" mass="10918">MSLTKSELTQTRTEMAKNYEQLNMSPIDIQKALNFSPLDLKNALEVVPHYNPTNVWKLRDYLEEKLKEQGKPFYPFSILTINRYYPYEKNW</sequence>
<keyword evidence="2" id="KW-1185">Reference proteome</keyword>
<dbReference type="Proteomes" id="UP000664701">
    <property type="component" value="Chromosome"/>
</dbReference>
<dbReference type="RefSeq" id="WP_207941499.1">
    <property type="nucleotide sequence ID" value="NZ_CP147251.1"/>
</dbReference>